<dbReference type="Proteomes" id="UP000245992">
    <property type="component" value="Unassembled WGS sequence"/>
</dbReference>
<gene>
    <name evidence="3" type="ORF">Y717_00840</name>
</gene>
<dbReference type="AlphaFoldDB" id="A0A2T7SRJ3"/>
<feature type="compositionally biased region" description="Basic and acidic residues" evidence="1">
    <location>
        <begin position="297"/>
        <end position="307"/>
    </location>
</feature>
<feature type="region of interest" description="Disordered" evidence="1">
    <location>
        <begin position="257"/>
        <end position="307"/>
    </location>
</feature>
<feature type="domain" description="VOC" evidence="2">
    <location>
        <begin position="136"/>
        <end position="257"/>
    </location>
</feature>
<dbReference type="OrthoDB" id="9793039at2"/>
<dbReference type="RefSeq" id="WP_063759152.1">
    <property type="nucleotide sequence ID" value="NZ_AZSP01000333.1"/>
</dbReference>
<evidence type="ECO:0000313" key="3">
    <source>
        <dbReference type="EMBL" id="PVE05454.1"/>
    </source>
</evidence>
<dbReference type="PANTHER" id="PTHR33993">
    <property type="entry name" value="GLYOXALASE-RELATED"/>
    <property type="match status" value="1"/>
</dbReference>
<dbReference type="Pfam" id="PF00903">
    <property type="entry name" value="Glyoxalase"/>
    <property type="match status" value="2"/>
</dbReference>
<sequence length="307" mass="32640">MDAFAEGTPCWVDVSLPDLEAGKRFYGELFGWTFGRARGMEDGHYTVAFSGGKRVAGLVAKRDGRMPTVWTIYFATPDADALSVRIREAGGQMVREPLAVGRFGVMALAADPAGAVFGLWQAGEDLGFEKTGLPGSFCWTEVYTRDKERVDPFYETVFGFRGRDLPGDDVDFRLWSPAGSEPGPGSAIGGRSVITDAFPAELPGHFLSYFSVDDCDETAETVVRLGGRVTAPPFDIDYGRMAGLLDNQGAYFAVLAEPKREPERAPGPAAGEESATGAESGAESGAAEGAAAAAEPAPEREAEQEST</sequence>
<dbReference type="Gene3D" id="3.10.180.10">
    <property type="entry name" value="2,3-Dihydroxybiphenyl 1,2-Dioxygenase, domain 1"/>
    <property type="match status" value="2"/>
</dbReference>
<dbReference type="InterPro" id="IPR004360">
    <property type="entry name" value="Glyas_Fos-R_dOase_dom"/>
</dbReference>
<dbReference type="InterPro" id="IPR029068">
    <property type="entry name" value="Glyas_Bleomycin-R_OHBP_Dase"/>
</dbReference>
<reference evidence="3 4" key="1">
    <citation type="submission" date="2013-12" db="EMBL/GenBank/DDBJ databases">
        <title>Annotated genome of Streptomyces scopuliridis.</title>
        <authorList>
            <person name="Olson J.B."/>
        </authorList>
    </citation>
    <scope>NUCLEOTIDE SEQUENCE [LARGE SCALE GENOMIC DNA]</scope>
    <source>
        <strain evidence="3 4">RB72</strain>
    </source>
</reference>
<dbReference type="STRING" id="1440053.GCA_000718095_02116"/>
<dbReference type="GO" id="GO:0016787">
    <property type="term" value="F:hydrolase activity"/>
    <property type="evidence" value="ECO:0007669"/>
    <property type="project" value="UniProtKB-KW"/>
</dbReference>
<keyword evidence="4" id="KW-1185">Reference proteome</keyword>
<dbReference type="CDD" id="cd07247">
    <property type="entry name" value="SgaA_N_like"/>
    <property type="match status" value="2"/>
</dbReference>
<dbReference type="EMBL" id="AZSP01000333">
    <property type="protein sequence ID" value="PVE05454.1"/>
    <property type="molecule type" value="Genomic_DNA"/>
</dbReference>
<feature type="domain" description="VOC" evidence="2">
    <location>
        <begin position="8"/>
        <end position="122"/>
    </location>
</feature>
<protein>
    <submittedName>
        <fullName evidence="3">Hydrolase</fullName>
    </submittedName>
</protein>
<dbReference type="PANTHER" id="PTHR33993:SF10">
    <property type="entry name" value="CONSERVED PROTEIN"/>
    <property type="match status" value="1"/>
</dbReference>
<evidence type="ECO:0000256" key="1">
    <source>
        <dbReference type="SAM" id="MobiDB-lite"/>
    </source>
</evidence>
<dbReference type="PROSITE" id="PS51819">
    <property type="entry name" value="VOC"/>
    <property type="match status" value="2"/>
</dbReference>
<organism evidence="3 4">
    <name type="scientific">Streptomyces scopuliridis RB72</name>
    <dbReference type="NCBI Taxonomy" id="1440053"/>
    <lineage>
        <taxon>Bacteria</taxon>
        <taxon>Bacillati</taxon>
        <taxon>Actinomycetota</taxon>
        <taxon>Actinomycetes</taxon>
        <taxon>Kitasatosporales</taxon>
        <taxon>Streptomycetaceae</taxon>
        <taxon>Streptomyces</taxon>
    </lineage>
</organism>
<dbReference type="SUPFAM" id="SSF54593">
    <property type="entry name" value="Glyoxalase/Bleomycin resistance protein/Dihydroxybiphenyl dioxygenase"/>
    <property type="match status" value="2"/>
</dbReference>
<keyword evidence="3" id="KW-0378">Hydrolase</keyword>
<accession>A0A2T7SRJ3</accession>
<feature type="compositionally biased region" description="Low complexity" evidence="1">
    <location>
        <begin position="266"/>
        <end position="296"/>
    </location>
</feature>
<evidence type="ECO:0000313" key="4">
    <source>
        <dbReference type="Proteomes" id="UP000245992"/>
    </source>
</evidence>
<dbReference type="InterPro" id="IPR037523">
    <property type="entry name" value="VOC_core"/>
</dbReference>
<comment type="caution">
    <text evidence="3">The sequence shown here is derived from an EMBL/GenBank/DDBJ whole genome shotgun (WGS) entry which is preliminary data.</text>
</comment>
<dbReference type="InterPro" id="IPR052164">
    <property type="entry name" value="Anthracycline_SecMetBiosynth"/>
</dbReference>
<evidence type="ECO:0000259" key="2">
    <source>
        <dbReference type="PROSITE" id="PS51819"/>
    </source>
</evidence>
<proteinExistence type="predicted"/>
<name>A0A2T7SRJ3_9ACTN</name>